<dbReference type="InterPro" id="IPR020904">
    <property type="entry name" value="Sc_DH/Rdtase_CS"/>
</dbReference>
<dbReference type="PROSITE" id="PS00061">
    <property type="entry name" value="ADH_SHORT"/>
    <property type="match status" value="1"/>
</dbReference>
<dbReference type="InterPro" id="IPR036291">
    <property type="entry name" value="NAD(P)-bd_dom_sf"/>
</dbReference>
<sequence>MSGLFIQGRKMRKKIMITGATDGIGLETAKMLAQQGHHILIHGRNPTKLSKVEAGLSRLSKDAIIENYVADLSSLSEVKALANQIKSKHEQLDVLINNAGVYKVSEVTTSDNLDVRFVVNTIAPYLLTQKLLPLFDANGRIVNLSSAAQSSVDLEALVSPNPDALDGPIYAQSKLALTMWSIHLAHQLRDQGPLIIPVNPASFLGSKLVKDAYGLEGNDLGIGADILCRAALSEEFSNASGKYFDNDSGLFKAPHADALNTGKNQKLMTTLDQLLTELL</sequence>
<comment type="caution">
    <text evidence="4">The sequence shown here is derived from an EMBL/GenBank/DDBJ whole genome shotgun (WGS) entry which is preliminary data.</text>
</comment>
<comment type="similarity">
    <text evidence="1 3">Belongs to the short-chain dehydrogenases/reductases (SDR) family.</text>
</comment>
<dbReference type="SUPFAM" id="SSF51735">
    <property type="entry name" value="NAD(P)-binding Rossmann-fold domains"/>
    <property type="match status" value="1"/>
</dbReference>
<evidence type="ECO:0000313" key="4">
    <source>
        <dbReference type="EMBL" id="TKG34278.1"/>
    </source>
</evidence>
<dbReference type="Gene3D" id="3.40.50.720">
    <property type="entry name" value="NAD(P)-binding Rossmann-like Domain"/>
    <property type="match status" value="1"/>
</dbReference>
<dbReference type="InterPro" id="IPR002347">
    <property type="entry name" value="SDR_fam"/>
</dbReference>
<evidence type="ECO:0000256" key="2">
    <source>
        <dbReference type="ARBA" id="ARBA00023002"/>
    </source>
</evidence>
<dbReference type="Pfam" id="PF00106">
    <property type="entry name" value="adh_short"/>
    <property type="match status" value="1"/>
</dbReference>
<gene>
    <name evidence="4" type="ORF">FC057_09750</name>
</gene>
<name>A0AB38NSZ6_9VIBR</name>
<dbReference type="GO" id="GO:0016491">
    <property type="term" value="F:oxidoreductase activity"/>
    <property type="evidence" value="ECO:0007669"/>
    <property type="project" value="UniProtKB-KW"/>
</dbReference>
<dbReference type="PRINTS" id="PR00080">
    <property type="entry name" value="SDRFAMILY"/>
</dbReference>
<organism evidence="4 5">
    <name type="scientific">Vibrio tasmaniensis</name>
    <dbReference type="NCBI Taxonomy" id="212663"/>
    <lineage>
        <taxon>Bacteria</taxon>
        <taxon>Pseudomonadati</taxon>
        <taxon>Pseudomonadota</taxon>
        <taxon>Gammaproteobacteria</taxon>
        <taxon>Vibrionales</taxon>
        <taxon>Vibrionaceae</taxon>
        <taxon>Vibrio</taxon>
    </lineage>
</organism>
<dbReference type="EMBL" id="SYVV01000011">
    <property type="protein sequence ID" value="TKG34278.1"/>
    <property type="molecule type" value="Genomic_DNA"/>
</dbReference>
<dbReference type="PANTHER" id="PTHR24320:SF148">
    <property type="entry name" value="NAD(P)-BINDING ROSSMANN-FOLD SUPERFAMILY PROTEIN"/>
    <property type="match status" value="1"/>
</dbReference>
<protein>
    <submittedName>
        <fullName evidence="4">SDR family NAD(P)-dependent oxidoreductase</fullName>
    </submittedName>
</protein>
<dbReference type="PRINTS" id="PR00081">
    <property type="entry name" value="GDHRDH"/>
</dbReference>
<keyword evidence="2" id="KW-0560">Oxidoreductase</keyword>
<dbReference type="Proteomes" id="UP000308018">
    <property type="component" value="Unassembled WGS sequence"/>
</dbReference>
<proteinExistence type="inferred from homology"/>
<dbReference type="AlphaFoldDB" id="A0AB38NSZ6"/>
<evidence type="ECO:0000256" key="1">
    <source>
        <dbReference type="ARBA" id="ARBA00006484"/>
    </source>
</evidence>
<dbReference type="PANTHER" id="PTHR24320">
    <property type="entry name" value="RETINOL DEHYDROGENASE"/>
    <property type="match status" value="1"/>
</dbReference>
<evidence type="ECO:0000313" key="5">
    <source>
        <dbReference type="Proteomes" id="UP000308018"/>
    </source>
</evidence>
<accession>A0AB38NSZ6</accession>
<reference evidence="4 5" key="1">
    <citation type="submission" date="2019-04" db="EMBL/GenBank/DDBJ databases">
        <title>A reverse ecology approach based on a biological definition of microbial populations.</title>
        <authorList>
            <person name="Arevalo P."/>
            <person name="Vaninsberghe D."/>
            <person name="Elsherbini J."/>
            <person name="Gore J."/>
            <person name="Polz M."/>
        </authorList>
    </citation>
    <scope>NUCLEOTIDE SEQUENCE [LARGE SCALE GENOMIC DNA]</scope>
    <source>
        <strain evidence="4 5">10N.222.45.A8</strain>
    </source>
</reference>
<evidence type="ECO:0000256" key="3">
    <source>
        <dbReference type="RuleBase" id="RU000363"/>
    </source>
</evidence>